<dbReference type="GO" id="GO:0008863">
    <property type="term" value="F:formate dehydrogenase (NAD+) activity"/>
    <property type="evidence" value="ECO:0007669"/>
    <property type="project" value="UniProtKB-EC"/>
</dbReference>
<dbReference type="CDD" id="cd00508">
    <property type="entry name" value="MopB_CT_Fdh-Nap-like"/>
    <property type="match status" value="1"/>
</dbReference>
<dbReference type="InterPro" id="IPR050123">
    <property type="entry name" value="Prok_molybdopt-oxidoreductase"/>
</dbReference>
<evidence type="ECO:0000256" key="2">
    <source>
        <dbReference type="ARBA" id="ARBA00022723"/>
    </source>
</evidence>
<organism evidence="7 8">
    <name type="scientific">Salinirubrum litoreum</name>
    <dbReference type="NCBI Taxonomy" id="1126234"/>
    <lineage>
        <taxon>Archaea</taxon>
        <taxon>Methanobacteriati</taxon>
        <taxon>Methanobacteriota</taxon>
        <taxon>Stenosarchaea group</taxon>
        <taxon>Halobacteria</taxon>
        <taxon>Halobacteriales</taxon>
        <taxon>Haloferacaceae</taxon>
        <taxon>Salinirubrum</taxon>
    </lineage>
</organism>
<dbReference type="InterPro" id="IPR006656">
    <property type="entry name" value="Mopterin_OxRdtase"/>
</dbReference>
<keyword evidence="3" id="KW-0408">Iron</keyword>
<dbReference type="InterPro" id="IPR006478">
    <property type="entry name" value="Formate_DH_asu"/>
</dbReference>
<dbReference type="EC" id="1.17.1.9" evidence="7"/>
<dbReference type="SUPFAM" id="SSF50692">
    <property type="entry name" value="ADC-like"/>
    <property type="match status" value="1"/>
</dbReference>
<protein>
    <submittedName>
        <fullName evidence="7">Formate dehydrogenase subunit alpha</fullName>
        <ecNumber evidence="7">1.17.1.9</ecNumber>
    </submittedName>
</protein>
<dbReference type="InterPro" id="IPR006655">
    <property type="entry name" value="Mopterin_OxRdtase_prok_CS"/>
</dbReference>
<proteinExistence type="predicted"/>
<accession>A0ABD5R5Z0</accession>
<dbReference type="InterPro" id="IPR006657">
    <property type="entry name" value="MoPterin_dinucl-bd_dom"/>
</dbReference>
<evidence type="ECO:0000256" key="3">
    <source>
        <dbReference type="ARBA" id="ARBA00023004"/>
    </source>
</evidence>
<evidence type="ECO:0000313" key="8">
    <source>
        <dbReference type="Proteomes" id="UP001596201"/>
    </source>
</evidence>
<evidence type="ECO:0000256" key="4">
    <source>
        <dbReference type="ARBA" id="ARBA00023014"/>
    </source>
</evidence>
<dbReference type="AlphaFoldDB" id="A0ABD5R5Z0"/>
<dbReference type="NCBIfam" id="TIGR01591">
    <property type="entry name" value="Fdh-alpha"/>
    <property type="match status" value="1"/>
</dbReference>
<feature type="compositionally biased region" description="Acidic residues" evidence="5">
    <location>
        <begin position="1"/>
        <end position="15"/>
    </location>
</feature>
<dbReference type="PANTHER" id="PTHR43105">
    <property type="entry name" value="RESPIRATORY NITRATE REDUCTASE"/>
    <property type="match status" value="1"/>
</dbReference>
<keyword evidence="2" id="KW-0479">Metal-binding</keyword>
<evidence type="ECO:0000256" key="5">
    <source>
        <dbReference type="SAM" id="MobiDB-lite"/>
    </source>
</evidence>
<feature type="region of interest" description="Disordered" evidence="5">
    <location>
        <begin position="1"/>
        <end position="34"/>
    </location>
</feature>
<dbReference type="Gene3D" id="2.20.25.90">
    <property type="entry name" value="ADC-like domains"/>
    <property type="match status" value="1"/>
</dbReference>
<dbReference type="InterPro" id="IPR009010">
    <property type="entry name" value="Asp_de-COase-like_dom_sf"/>
</dbReference>
<dbReference type="PANTHER" id="PTHR43105:SF10">
    <property type="entry name" value="NADH-QUINONE OXIDOREDUCTASE SUBUNIT G"/>
    <property type="match status" value="1"/>
</dbReference>
<keyword evidence="8" id="KW-1185">Reference proteome</keyword>
<dbReference type="GO" id="GO:0046872">
    <property type="term" value="F:metal ion binding"/>
    <property type="evidence" value="ECO:0007669"/>
    <property type="project" value="UniProtKB-KW"/>
</dbReference>
<dbReference type="Proteomes" id="UP001596201">
    <property type="component" value="Unassembled WGS sequence"/>
</dbReference>
<keyword evidence="1" id="KW-0004">4Fe-4S</keyword>
<dbReference type="Gene3D" id="2.40.40.20">
    <property type="match status" value="1"/>
</dbReference>
<dbReference type="Gene3D" id="3.40.50.740">
    <property type="match status" value="1"/>
</dbReference>
<reference evidence="7 8" key="1">
    <citation type="journal article" date="2019" name="Int. J. Syst. Evol. Microbiol.">
        <title>The Global Catalogue of Microorganisms (GCM) 10K type strain sequencing project: providing services to taxonomists for standard genome sequencing and annotation.</title>
        <authorList>
            <consortium name="The Broad Institute Genomics Platform"/>
            <consortium name="The Broad Institute Genome Sequencing Center for Infectious Disease"/>
            <person name="Wu L."/>
            <person name="Ma J."/>
        </authorList>
    </citation>
    <scope>NUCLEOTIDE SEQUENCE [LARGE SCALE GENOMIC DNA]</scope>
    <source>
        <strain evidence="7 8">CGMCC 1.12237</strain>
    </source>
</reference>
<keyword evidence="7" id="KW-0560">Oxidoreductase</keyword>
<sequence>MRDTPSEESESDADGPDAATDGGPDAAAPTEDRTFRPAQSVCPFCGVGCTIQYAEASGKATGTKGPVNRRGEVCPKGVAAFDVVDHDDRLTQPLVRESGHLVTAPWDEAIDRVVAGVADIVETHGPDALGFFASSNCTNEENYVFQKLARVLGTNNVDNCARLCHSSTVAAMSARFGAGAMTNTLDDLGEADTFLVCGANPAEQHPIIFQSYLGPALKDGTTMIHVDPRATATTRHADVHLPVEPGYDIPLLNAMTTVVFEEGLEDRAFLAERTTGVEDLRAHLAEVDVDANADLAGVDPDDLREAARTYAEADQAAAFTGMGMSQHHCGTDNVHALLNLALVTGNVGKRGTGVNPLRGQNNVQGAGDVGALPDVLPGYREVTDGAARRETAAVWGVDPPGEPGLTEVEMTHRFGDEIRGAFVFGENPAMTEPNATRVRDSFEKLDLCVVLDLFETETAEHADVVLPGSAWAEKSGTVTNTDRQVMRMRENADLPGEARQDLTVLTEIARRLTERLGVAADLAGPGFDFPTPESVFAELTDVTPIYAGMSYEGIGHGSQRWPFPAGADEGVGVLHTQTFANGEATAPLVPIEHVPPADDLADGELVLTTGRVLQHFNSGALTRRSDTLTRMYREDALQIHPDDAEARDISDGDRVRVWNDRKEVAVAVDVTPATRRGTVFMTFHFADPLVNALTSDDPLDPVAKIPEYKHSAVRVEPI</sequence>
<feature type="compositionally biased region" description="Low complexity" evidence="5">
    <location>
        <begin position="16"/>
        <end position="29"/>
    </location>
</feature>
<evidence type="ECO:0000256" key="1">
    <source>
        <dbReference type="ARBA" id="ARBA00022485"/>
    </source>
</evidence>
<dbReference type="GO" id="GO:0051539">
    <property type="term" value="F:4 iron, 4 sulfur cluster binding"/>
    <property type="evidence" value="ECO:0007669"/>
    <property type="project" value="UniProtKB-KW"/>
</dbReference>
<dbReference type="SUPFAM" id="SSF53706">
    <property type="entry name" value="Formate dehydrogenase/DMSO reductase, domains 1-3"/>
    <property type="match status" value="1"/>
</dbReference>
<evidence type="ECO:0000259" key="6">
    <source>
        <dbReference type="SMART" id="SM00926"/>
    </source>
</evidence>
<dbReference type="CDD" id="cd02753">
    <property type="entry name" value="MopB_Formate-Dh-H"/>
    <property type="match status" value="1"/>
</dbReference>
<gene>
    <name evidence="7" type="primary">fdhF</name>
    <name evidence="7" type="ORF">ACFPJ5_00800</name>
</gene>
<dbReference type="InterPro" id="IPR006963">
    <property type="entry name" value="Mopterin_OxRdtase_4Fe-4S_dom"/>
</dbReference>
<evidence type="ECO:0000313" key="7">
    <source>
        <dbReference type="EMBL" id="MFC5365459.1"/>
    </source>
</evidence>
<dbReference type="PROSITE" id="PS00490">
    <property type="entry name" value="MOLYBDOPTERIN_PROK_2"/>
    <property type="match status" value="1"/>
</dbReference>
<feature type="domain" description="4Fe-4S Mo/W bis-MGD-type" evidence="6">
    <location>
        <begin position="35"/>
        <end position="86"/>
    </location>
</feature>
<keyword evidence="4" id="KW-0411">Iron-sulfur</keyword>
<dbReference type="InterPro" id="IPR041924">
    <property type="entry name" value="Formate_Dh-H_N"/>
</dbReference>
<dbReference type="Pfam" id="PF04879">
    <property type="entry name" value="Molybdop_Fe4S4"/>
    <property type="match status" value="1"/>
</dbReference>
<dbReference type="EMBL" id="JBHSKX010000001">
    <property type="protein sequence ID" value="MFC5365459.1"/>
    <property type="molecule type" value="Genomic_DNA"/>
</dbReference>
<comment type="caution">
    <text evidence="7">The sequence shown here is derived from an EMBL/GenBank/DDBJ whole genome shotgun (WGS) entry which is preliminary data.</text>
</comment>
<dbReference type="Pfam" id="PF01568">
    <property type="entry name" value="Molydop_binding"/>
    <property type="match status" value="1"/>
</dbReference>
<dbReference type="SMART" id="SM00926">
    <property type="entry name" value="Molybdop_Fe4S4"/>
    <property type="match status" value="1"/>
</dbReference>
<dbReference type="Gene3D" id="3.40.228.10">
    <property type="entry name" value="Dimethylsulfoxide Reductase, domain 2"/>
    <property type="match status" value="1"/>
</dbReference>
<name>A0ABD5R5Z0_9EURY</name>
<dbReference type="RefSeq" id="WP_227229248.1">
    <property type="nucleotide sequence ID" value="NZ_JAJCVJ010000001.1"/>
</dbReference>
<dbReference type="Pfam" id="PF00384">
    <property type="entry name" value="Molybdopterin"/>
    <property type="match status" value="1"/>
</dbReference>